<dbReference type="InterPro" id="IPR001347">
    <property type="entry name" value="SIS_dom"/>
</dbReference>
<protein>
    <submittedName>
        <fullName evidence="6">DNA-binding MurR/RpiR family transcriptional regulator</fullName>
    </submittedName>
</protein>
<dbReference type="InterPro" id="IPR036388">
    <property type="entry name" value="WH-like_DNA-bd_sf"/>
</dbReference>
<evidence type="ECO:0000313" key="6">
    <source>
        <dbReference type="EMBL" id="NYE03371.1"/>
    </source>
</evidence>
<reference evidence="7" key="1">
    <citation type="submission" date="2020-07" db="EMBL/GenBank/DDBJ databases">
        <authorList>
            <person name="Partida-Martinez L."/>
            <person name="Huntemann M."/>
            <person name="Clum A."/>
            <person name="Wang J."/>
            <person name="Palaniappan K."/>
            <person name="Ritter S."/>
            <person name="Chen I.-M."/>
            <person name="Stamatis D."/>
            <person name="Reddy T."/>
            <person name="O'Malley R."/>
            <person name="Daum C."/>
            <person name="Shapiro N."/>
            <person name="Ivanova N."/>
            <person name="Kyrpides N."/>
            <person name="Woyke T."/>
        </authorList>
    </citation>
    <scope>NUCLEOTIDE SEQUENCE [LARGE SCALE GENOMIC DNA]</scope>
    <source>
        <strain evidence="7">AT2.8</strain>
    </source>
</reference>
<dbReference type="InterPro" id="IPR009057">
    <property type="entry name" value="Homeodomain-like_sf"/>
</dbReference>
<feature type="domain" description="HTH rpiR-type" evidence="4">
    <location>
        <begin position="3"/>
        <end position="79"/>
    </location>
</feature>
<sequence>MTAGGLKMLQNMLEQLPASERKIAQYILENPRSILNSTVNDIGTQAKTSGAAVIRLCKSLGLNGFQDLKVRIAGDLVKPAEQGYRDIEPGESYFSIVQKTTSNSIQSIRDSEEIINYEELERAVQTLLPAQNVHFFGIGASNIIAKDAQQKFLRIQKNATAFTDTHLVATLIANAGKDDVVFAISHSGETAEVVKVMALAKERGVKTISLTKYGQSAVASLADIKLFTSYSGEAPFRSAATSSRLAQLYMMDILFLSMATVQYEHTIQAIDQTRDAIRFIKEGN</sequence>
<evidence type="ECO:0000256" key="1">
    <source>
        <dbReference type="ARBA" id="ARBA00023015"/>
    </source>
</evidence>
<keyword evidence="1" id="KW-0805">Transcription regulation</keyword>
<dbReference type="GO" id="GO:0097367">
    <property type="term" value="F:carbohydrate derivative binding"/>
    <property type="evidence" value="ECO:0007669"/>
    <property type="project" value="InterPro"/>
</dbReference>
<reference evidence="7" key="2">
    <citation type="submission" date="2020-08" db="EMBL/GenBank/DDBJ databases">
        <title>The Agave Microbiome: Exploring the role of microbial communities in plant adaptations to desert environments.</title>
        <authorList>
            <person name="Partida-Martinez L.P."/>
        </authorList>
    </citation>
    <scope>NUCLEOTIDE SEQUENCE [LARGE SCALE GENOMIC DNA]</scope>
    <source>
        <strain evidence="7">AT2.8</strain>
    </source>
</reference>
<dbReference type="AlphaFoldDB" id="A0A852T572"/>
<dbReference type="Pfam" id="PF01418">
    <property type="entry name" value="HTH_6"/>
    <property type="match status" value="1"/>
</dbReference>
<dbReference type="Gene3D" id="1.10.10.10">
    <property type="entry name" value="Winged helix-like DNA-binding domain superfamily/Winged helix DNA-binding domain"/>
    <property type="match status" value="1"/>
</dbReference>
<dbReference type="GO" id="GO:1901135">
    <property type="term" value="P:carbohydrate derivative metabolic process"/>
    <property type="evidence" value="ECO:0007669"/>
    <property type="project" value="InterPro"/>
</dbReference>
<dbReference type="GO" id="GO:0003677">
    <property type="term" value="F:DNA binding"/>
    <property type="evidence" value="ECO:0007669"/>
    <property type="project" value="UniProtKB-KW"/>
</dbReference>
<organism evidence="6 7">
    <name type="scientific">Neobacillus niacini</name>
    <dbReference type="NCBI Taxonomy" id="86668"/>
    <lineage>
        <taxon>Bacteria</taxon>
        <taxon>Bacillati</taxon>
        <taxon>Bacillota</taxon>
        <taxon>Bacilli</taxon>
        <taxon>Bacillales</taxon>
        <taxon>Bacillaceae</taxon>
        <taxon>Neobacillus</taxon>
    </lineage>
</organism>
<dbReference type="EMBL" id="JACCBX010000001">
    <property type="protein sequence ID" value="NYE03371.1"/>
    <property type="molecule type" value="Genomic_DNA"/>
</dbReference>
<evidence type="ECO:0000259" key="4">
    <source>
        <dbReference type="PROSITE" id="PS51071"/>
    </source>
</evidence>
<evidence type="ECO:0000259" key="5">
    <source>
        <dbReference type="PROSITE" id="PS51464"/>
    </source>
</evidence>
<dbReference type="PROSITE" id="PS51464">
    <property type="entry name" value="SIS"/>
    <property type="match status" value="1"/>
</dbReference>
<dbReference type="InterPro" id="IPR000281">
    <property type="entry name" value="HTH_RpiR"/>
</dbReference>
<dbReference type="CDD" id="cd05013">
    <property type="entry name" value="SIS_RpiR"/>
    <property type="match status" value="1"/>
</dbReference>
<name>A0A852T572_9BACI</name>
<dbReference type="PANTHER" id="PTHR30514:SF10">
    <property type="entry name" value="MURR_RPIR FAMILY TRANSCRIPTIONAL REGULATOR"/>
    <property type="match status" value="1"/>
</dbReference>
<dbReference type="Gene3D" id="3.40.50.10490">
    <property type="entry name" value="Glucose-6-phosphate isomerase like protein, domain 1"/>
    <property type="match status" value="1"/>
</dbReference>
<comment type="caution">
    <text evidence="6">The sequence shown here is derived from an EMBL/GenBank/DDBJ whole genome shotgun (WGS) entry which is preliminary data.</text>
</comment>
<dbReference type="SUPFAM" id="SSF53697">
    <property type="entry name" value="SIS domain"/>
    <property type="match status" value="1"/>
</dbReference>
<dbReference type="InterPro" id="IPR047640">
    <property type="entry name" value="RpiR-like"/>
</dbReference>
<gene>
    <name evidence="6" type="ORF">F4694_000090</name>
</gene>
<dbReference type="GO" id="GO:0003700">
    <property type="term" value="F:DNA-binding transcription factor activity"/>
    <property type="evidence" value="ECO:0007669"/>
    <property type="project" value="InterPro"/>
</dbReference>
<dbReference type="PROSITE" id="PS51071">
    <property type="entry name" value="HTH_RPIR"/>
    <property type="match status" value="1"/>
</dbReference>
<dbReference type="PANTHER" id="PTHR30514">
    <property type="entry name" value="GLUCOKINASE"/>
    <property type="match status" value="1"/>
</dbReference>
<accession>A0A852T572</accession>
<dbReference type="SUPFAM" id="SSF46689">
    <property type="entry name" value="Homeodomain-like"/>
    <property type="match status" value="1"/>
</dbReference>
<evidence type="ECO:0000256" key="3">
    <source>
        <dbReference type="ARBA" id="ARBA00023163"/>
    </source>
</evidence>
<dbReference type="Pfam" id="PF01380">
    <property type="entry name" value="SIS"/>
    <property type="match status" value="1"/>
</dbReference>
<proteinExistence type="predicted"/>
<evidence type="ECO:0000313" key="7">
    <source>
        <dbReference type="Proteomes" id="UP000548423"/>
    </source>
</evidence>
<feature type="domain" description="SIS" evidence="5">
    <location>
        <begin position="123"/>
        <end position="264"/>
    </location>
</feature>
<dbReference type="Proteomes" id="UP000548423">
    <property type="component" value="Unassembled WGS sequence"/>
</dbReference>
<keyword evidence="3" id="KW-0804">Transcription</keyword>
<keyword evidence="2 6" id="KW-0238">DNA-binding</keyword>
<dbReference type="InterPro" id="IPR046348">
    <property type="entry name" value="SIS_dom_sf"/>
</dbReference>
<evidence type="ECO:0000256" key="2">
    <source>
        <dbReference type="ARBA" id="ARBA00023125"/>
    </source>
</evidence>
<dbReference type="InterPro" id="IPR035472">
    <property type="entry name" value="RpiR-like_SIS"/>
</dbReference>